<feature type="binding site" evidence="2">
    <location>
        <position position="241"/>
    </location>
    <ligand>
        <name>FAD</name>
        <dbReference type="ChEBI" id="CHEBI:57692"/>
    </ligand>
</feature>
<dbReference type="PANTHER" id="PTHR11552">
    <property type="entry name" value="GLUCOSE-METHANOL-CHOLINE GMC OXIDOREDUCTASE"/>
    <property type="match status" value="1"/>
</dbReference>
<keyword evidence="2" id="KW-0274">FAD</keyword>
<reference evidence="5 6" key="1">
    <citation type="submission" date="2017-06" db="EMBL/GenBank/DDBJ databases">
        <title>Comparative genomic analysis of Ambrosia Fusariam Clade fungi.</title>
        <authorList>
            <person name="Stajich J.E."/>
            <person name="Carrillo J."/>
            <person name="Kijimoto T."/>
            <person name="Eskalen A."/>
            <person name="O'Donnell K."/>
            <person name="Kasson M."/>
        </authorList>
    </citation>
    <scope>NUCLEOTIDE SEQUENCE [LARGE SCALE GENOMIC DNA]</scope>
    <source>
        <strain evidence="5 6">NRRL62579</strain>
    </source>
</reference>
<evidence type="ECO:0000259" key="3">
    <source>
        <dbReference type="Pfam" id="PF00732"/>
    </source>
</evidence>
<sequence>MTVANYIQIEEYDIVIAGDMLFRSRGTTACVVAGRLAKADPSLSILLIEEGKDNHEDPMIRNPVVFLSHLAPGSKTVKFYKSKASNYVDGREVVLPAGSVLGGGSSVNFMLYTRAQGVDFDSWNTEGWYRDDMLPVLNRLETYHCDAEGVDRTKHGYDGPVHITKGYRHQATEDEWLKVAKMMGDREFVDLQDLKACGGWSRWARSVCPDGLRQDTAHAYVHPLLQSGSYPNLHVLVETQVQRVLFDKNNRATGVEITPNPEFQIATPMGQAVAPSWVIKAKNLTCIPVVSNLPGVGENLQDHHLLLYPYKTSLAPGDTIDDVLSGRVTVEEAIKKDYCHTHFSETTRSFLLVNVAPDLDPGFLNREFDVTMLIWAYKKSREIMRRTSYYRGELPINYPEFPPGSRAGLITLEEAYGGQDVNSIKNLEYTKEDDEAIERHIRKHVSTTWHSLGTCAMNPRDQGGVVDKNLSVHGVKGLKVADLSIPPENIGANTCNTAIAIGEKAADIIAEELGIYSNKAQNKLRRLKL</sequence>
<dbReference type="InterPro" id="IPR007867">
    <property type="entry name" value="GMC_OxRtase_C"/>
</dbReference>
<comment type="cofactor">
    <cofactor evidence="2">
        <name>FAD</name>
        <dbReference type="ChEBI" id="CHEBI:57692"/>
    </cofactor>
</comment>
<feature type="binding site" evidence="2">
    <location>
        <position position="100"/>
    </location>
    <ligand>
        <name>FAD</name>
        <dbReference type="ChEBI" id="CHEBI:57692"/>
    </ligand>
</feature>
<feature type="domain" description="Glucose-methanol-choline oxidoreductase N-terminal" evidence="3">
    <location>
        <begin position="20"/>
        <end position="303"/>
    </location>
</feature>
<dbReference type="SUPFAM" id="SSF54373">
    <property type="entry name" value="FAD-linked reductases, C-terminal domain"/>
    <property type="match status" value="1"/>
</dbReference>
<evidence type="ECO:0000259" key="4">
    <source>
        <dbReference type="Pfam" id="PF05199"/>
    </source>
</evidence>
<dbReference type="Proteomes" id="UP000287144">
    <property type="component" value="Unassembled WGS sequence"/>
</dbReference>
<dbReference type="EMBL" id="NKCK01000060">
    <property type="protein sequence ID" value="RSM04323.1"/>
    <property type="molecule type" value="Genomic_DNA"/>
</dbReference>
<dbReference type="AlphaFoldDB" id="A0A428TQJ9"/>
<proteinExistence type="inferred from homology"/>
<dbReference type="SUPFAM" id="SSF51905">
    <property type="entry name" value="FAD/NAD(P)-binding domain"/>
    <property type="match status" value="1"/>
</dbReference>
<evidence type="ECO:0000256" key="1">
    <source>
        <dbReference type="ARBA" id="ARBA00010790"/>
    </source>
</evidence>
<feature type="binding site" evidence="2">
    <location>
        <begin position="27"/>
        <end position="28"/>
    </location>
    <ligand>
        <name>FAD</name>
        <dbReference type="ChEBI" id="CHEBI:57692"/>
    </ligand>
</feature>
<dbReference type="STRING" id="1325735.A0A428TQJ9"/>
<dbReference type="InterPro" id="IPR000172">
    <property type="entry name" value="GMC_OxRdtase_N"/>
</dbReference>
<organism evidence="5 6">
    <name type="scientific">Fusarium oligoseptatum</name>
    <dbReference type="NCBI Taxonomy" id="2604345"/>
    <lineage>
        <taxon>Eukaryota</taxon>
        <taxon>Fungi</taxon>
        <taxon>Dikarya</taxon>
        <taxon>Ascomycota</taxon>
        <taxon>Pezizomycotina</taxon>
        <taxon>Sordariomycetes</taxon>
        <taxon>Hypocreomycetidae</taxon>
        <taxon>Hypocreales</taxon>
        <taxon>Nectriaceae</taxon>
        <taxon>Fusarium</taxon>
        <taxon>Fusarium solani species complex</taxon>
    </lineage>
</organism>
<dbReference type="GO" id="GO:0050660">
    <property type="term" value="F:flavin adenine dinucleotide binding"/>
    <property type="evidence" value="ECO:0007669"/>
    <property type="project" value="InterPro"/>
</dbReference>
<keyword evidence="6" id="KW-1185">Reference proteome</keyword>
<dbReference type="InterPro" id="IPR036188">
    <property type="entry name" value="FAD/NAD-bd_sf"/>
</dbReference>
<feature type="domain" description="Glucose-methanol-choline oxidoreductase C-terminal" evidence="4">
    <location>
        <begin position="355"/>
        <end position="502"/>
    </location>
</feature>
<name>A0A428TQJ9_9HYPO</name>
<evidence type="ECO:0000256" key="2">
    <source>
        <dbReference type="PIRSR" id="PIRSR000137-2"/>
    </source>
</evidence>
<evidence type="ECO:0000313" key="6">
    <source>
        <dbReference type="Proteomes" id="UP000287144"/>
    </source>
</evidence>
<comment type="similarity">
    <text evidence="1">Belongs to the GMC oxidoreductase family.</text>
</comment>
<dbReference type="PIRSF" id="PIRSF000137">
    <property type="entry name" value="Alcohol_oxidase"/>
    <property type="match status" value="1"/>
</dbReference>
<evidence type="ECO:0008006" key="7">
    <source>
        <dbReference type="Google" id="ProtNLM"/>
    </source>
</evidence>
<dbReference type="Pfam" id="PF00732">
    <property type="entry name" value="GMC_oxred_N"/>
    <property type="match status" value="1"/>
</dbReference>
<gene>
    <name evidence="5" type="ORF">CEP52_006915</name>
</gene>
<dbReference type="Pfam" id="PF05199">
    <property type="entry name" value="GMC_oxred_C"/>
    <property type="match status" value="1"/>
</dbReference>
<dbReference type="Gene3D" id="3.30.560.10">
    <property type="entry name" value="Glucose Oxidase, domain 3"/>
    <property type="match status" value="2"/>
</dbReference>
<keyword evidence="2" id="KW-0285">Flavoprotein</keyword>
<dbReference type="GO" id="GO:0016614">
    <property type="term" value="F:oxidoreductase activity, acting on CH-OH group of donors"/>
    <property type="evidence" value="ECO:0007669"/>
    <property type="project" value="InterPro"/>
</dbReference>
<dbReference type="InterPro" id="IPR012132">
    <property type="entry name" value="GMC_OxRdtase"/>
</dbReference>
<dbReference type="Gene3D" id="3.50.50.60">
    <property type="entry name" value="FAD/NAD(P)-binding domain"/>
    <property type="match status" value="2"/>
</dbReference>
<feature type="binding site" evidence="2">
    <location>
        <begin position="449"/>
        <end position="450"/>
    </location>
    <ligand>
        <name>FAD</name>
        <dbReference type="ChEBI" id="CHEBI:57692"/>
    </ligand>
</feature>
<comment type="caution">
    <text evidence="5">The sequence shown here is derived from an EMBL/GenBank/DDBJ whole genome shotgun (WGS) entry which is preliminary data.</text>
</comment>
<evidence type="ECO:0000313" key="5">
    <source>
        <dbReference type="EMBL" id="RSM04323.1"/>
    </source>
</evidence>
<dbReference type="PANTHER" id="PTHR11552:SF78">
    <property type="entry name" value="GLUCOSE-METHANOL-CHOLINE OXIDOREDUCTASE N-TERMINAL DOMAIN-CONTAINING PROTEIN"/>
    <property type="match status" value="1"/>
</dbReference>
<protein>
    <recommendedName>
        <fullName evidence="7">Alcohol oxidase</fullName>
    </recommendedName>
</protein>
<accession>A0A428TQJ9</accession>